<keyword evidence="2" id="KW-1185">Reference proteome</keyword>
<evidence type="ECO:0000313" key="2">
    <source>
        <dbReference type="Proteomes" id="UP000265520"/>
    </source>
</evidence>
<dbReference type="AlphaFoldDB" id="A0A392TM11"/>
<accession>A0A392TM11</accession>
<feature type="non-terminal residue" evidence="1">
    <location>
        <position position="1"/>
    </location>
</feature>
<organism evidence="1 2">
    <name type="scientific">Trifolium medium</name>
    <dbReference type="NCBI Taxonomy" id="97028"/>
    <lineage>
        <taxon>Eukaryota</taxon>
        <taxon>Viridiplantae</taxon>
        <taxon>Streptophyta</taxon>
        <taxon>Embryophyta</taxon>
        <taxon>Tracheophyta</taxon>
        <taxon>Spermatophyta</taxon>
        <taxon>Magnoliopsida</taxon>
        <taxon>eudicotyledons</taxon>
        <taxon>Gunneridae</taxon>
        <taxon>Pentapetalae</taxon>
        <taxon>rosids</taxon>
        <taxon>fabids</taxon>
        <taxon>Fabales</taxon>
        <taxon>Fabaceae</taxon>
        <taxon>Papilionoideae</taxon>
        <taxon>50 kb inversion clade</taxon>
        <taxon>NPAAA clade</taxon>
        <taxon>Hologalegina</taxon>
        <taxon>IRL clade</taxon>
        <taxon>Trifolieae</taxon>
        <taxon>Trifolium</taxon>
    </lineage>
</organism>
<dbReference type="EMBL" id="LXQA010594801">
    <property type="protein sequence ID" value="MCI61170.1"/>
    <property type="molecule type" value="Genomic_DNA"/>
</dbReference>
<name>A0A392TM11_9FABA</name>
<sequence length="82" mass="8677">PQPAQTKPPPTVATSGPSLEDVVKQLAAQKIQFQQQMATQAAQNIQFQQTTVASINDLKTQVGQLATAMNQMQAQGSSTLPA</sequence>
<protein>
    <submittedName>
        <fullName evidence="1">Uncharacterized protein</fullName>
    </submittedName>
</protein>
<dbReference type="Proteomes" id="UP000265520">
    <property type="component" value="Unassembled WGS sequence"/>
</dbReference>
<evidence type="ECO:0000313" key="1">
    <source>
        <dbReference type="EMBL" id="MCI61170.1"/>
    </source>
</evidence>
<comment type="caution">
    <text evidence="1">The sequence shown here is derived from an EMBL/GenBank/DDBJ whole genome shotgun (WGS) entry which is preliminary data.</text>
</comment>
<reference evidence="1 2" key="1">
    <citation type="journal article" date="2018" name="Front. Plant Sci.">
        <title>Red Clover (Trifolium pratense) and Zigzag Clover (T. medium) - A Picture of Genomic Similarities and Differences.</title>
        <authorList>
            <person name="Dluhosova J."/>
            <person name="Istvanek J."/>
            <person name="Nedelnik J."/>
            <person name="Repkova J."/>
        </authorList>
    </citation>
    <scope>NUCLEOTIDE SEQUENCE [LARGE SCALE GENOMIC DNA]</scope>
    <source>
        <strain evidence="2">cv. 10/8</strain>
        <tissue evidence="1">Leaf</tissue>
    </source>
</reference>
<proteinExistence type="predicted"/>